<protein>
    <submittedName>
        <fullName evidence="7">Alpha/beta hydrolase</fullName>
    </submittedName>
</protein>
<comment type="caution">
    <text evidence="7">The sequence shown here is derived from an EMBL/GenBank/DDBJ whole genome shotgun (WGS) entry which is preliminary data.</text>
</comment>
<feature type="signal peptide" evidence="4">
    <location>
        <begin position="1"/>
        <end position="20"/>
    </location>
</feature>
<keyword evidence="2 4" id="KW-0732">Signal</keyword>
<feature type="domain" description="AB hydrolase-1" evidence="5">
    <location>
        <begin position="74"/>
        <end position="236"/>
    </location>
</feature>
<comment type="similarity">
    <text evidence="1">Belongs to the peptidase S33 family.</text>
</comment>
<evidence type="ECO:0000256" key="1">
    <source>
        <dbReference type="ARBA" id="ARBA00010088"/>
    </source>
</evidence>
<dbReference type="InterPro" id="IPR051601">
    <property type="entry name" value="Serine_prot/Carboxylest_S33"/>
</dbReference>
<evidence type="ECO:0000313" key="8">
    <source>
        <dbReference type="Proteomes" id="UP000637632"/>
    </source>
</evidence>
<keyword evidence="3 7" id="KW-0378">Hydrolase</keyword>
<dbReference type="Gene3D" id="3.40.50.1820">
    <property type="entry name" value="alpha/beta hydrolase"/>
    <property type="match status" value="1"/>
</dbReference>
<dbReference type="InterPro" id="IPR013595">
    <property type="entry name" value="Pept_S33_TAP-like_C"/>
</dbReference>
<dbReference type="Proteomes" id="UP000637632">
    <property type="component" value="Unassembled WGS sequence"/>
</dbReference>
<dbReference type="RefSeq" id="WP_190477225.1">
    <property type="nucleotide sequence ID" value="NZ_JACOFT010000001.1"/>
</dbReference>
<feature type="chain" id="PRO_5046541019" evidence="4">
    <location>
        <begin position="21"/>
        <end position="477"/>
    </location>
</feature>
<dbReference type="GO" id="GO:0016787">
    <property type="term" value="F:hydrolase activity"/>
    <property type="evidence" value="ECO:0007669"/>
    <property type="project" value="UniProtKB-KW"/>
</dbReference>
<dbReference type="SUPFAM" id="SSF53474">
    <property type="entry name" value="alpha/beta-Hydrolases"/>
    <property type="match status" value="1"/>
</dbReference>
<evidence type="ECO:0000256" key="4">
    <source>
        <dbReference type="SAM" id="SignalP"/>
    </source>
</evidence>
<keyword evidence="8" id="KW-1185">Reference proteome</keyword>
<dbReference type="PANTHER" id="PTHR43248:SF29">
    <property type="entry name" value="TRIPEPTIDYL AMINOPEPTIDASE"/>
    <property type="match status" value="1"/>
</dbReference>
<evidence type="ECO:0000259" key="5">
    <source>
        <dbReference type="Pfam" id="PF00561"/>
    </source>
</evidence>
<evidence type="ECO:0000313" key="7">
    <source>
        <dbReference type="EMBL" id="MBC3810424.1"/>
    </source>
</evidence>
<dbReference type="EMBL" id="JACOFT010000001">
    <property type="protein sequence ID" value="MBC3810424.1"/>
    <property type="molecule type" value="Genomic_DNA"/>
</dbReference>
<dbReference type="PRINTS" id="PR00793">
    <property type="entry name" value="PROAMNOPTASE"/>
</dbReference>
<proteinExistence type="inferred from homology"/>
<sequence>MRKHIFLAVFGIFSAGASFAADTVTSPCRLPEFPQELRCGKVQRPLNPAEPGGKKIDVHYVVLPSQDKNKLPDAVFLLAGGPGQSAISLASFGQAMFSRLNKRRDLVFVDQRGTGRSASLACPELENSPDVADDVQMQKQSDACLARLKTLPHGDLRFYSTSIAVQDIEAVRKQQAYDRINLVGASYGTRVGLEFARQFPLSVKRMVLDGVVPPDMSLPAADAQAALDGVFQDCARQASCNAAYPALAQQWKSLTTRMPQSVSVTHPRLGTPLKFNMTHDVLLSLVHKTLYAPTTVAGLPYALTQAGQGNYQPLVTLSGATNLPGPAGINYGMHFSVWCSEIFARSLAPPKDEFEKLMTDMYQRTCKNWPRASIPAEFFSIPAAQSPVMLLSGGIDPVTPIRHGAAVAKALGSQAVHITIENAGHGLLAQGCVRDVVYRFLNAKENTDALKVDSSCVRQIPRPLAWQALQAGKEVQP</sequence>
<evidence type="ECO:0000259" key="6">
    <source>
        <dbReference type="Pfam" id="PF08386"/>
    </source>
</evidence>
<evidence type="ECO:0000256" key="3">
    <source>
        <dbReference type="ARBA" id="ARBA00022801"/>
    </source>
</evidence>
<dbReference type="InterPro" id="IPR029058">
    <property type="entry name" value="AB_hydrolase_fold"/>
</dbReference>
<dbReference type="PANTHER" id="PTHR43248">
    <property type="entry name" value="2-SUCCINYL-6-HYDROXY-2,4-CYCLOHEXADIENE-1-CARBOXYLATE SYNTHASE"/>
    <property type="match status" value="1"/>
</dbReference>
<dbReference type="Pfam" id="PF00561">
    <property type="entry name" value="Abhydrolase_1"/>
    <property type="match status" value="1"/>
</dbReference>
<name>A0ABR6XBX1_9BURK</name>
<dbReference type="Pfam" id="PF08386">
    <property type="entry name" value="Abhydrolase_4"/>
    <property type="match status" value="1"/>
</dbReference>
<accession>A0ABR6XBX1</accession>
<evidence type="ECO:0000256" key="2">
    <source>
        <dbReference type="ARBA" id="ARBA00022729"/>
    </source>
</evidence>
<feature type="domain" description="Peptidase S33 tripeptidyl aminopeptidase-like C-terminal" evidence="6">
    <location>
        <begin position="359"/>
        <end position="443"/>
    </location>
</feature>
<reference evidence="7 8" key="1">
    <citation type="submission" date="2020-08" db="EMBL/GenBank/DDBJ databases">
        <title>Novel species isolated from subtropical streams in China.</title>
        <authorList>
            <person name="Lu H."/>
        </authorList>
    </citation>
    <scope>NUCLEOTIDE SEQUENCE [LARGE SCALE GENOMIC DNA]</scope>
    <source>
        <strain evidence="7 8">CCTCC AB 2015119</strain>
    </source>
</reference>
<gene>
    <name evidence="7" type="ORF">H8K26_03140</name>
</gene>
<dbReference type="InterPro" id="IPR000073">
    <property type="entry name" value="AB_hydrolase_1"/>
</dbReference>
<organism evidence="7 8">
    <name type="scientific">Undibacterium aquatile</name>
    <dbReference type="NCBI Taxonomy" id="1537398"/>
    <lineage>
        <taxon>Bacteria</taxon>
        <taxon>Pseudomonadati</taxon>
        <taxon>Pseudomonadota</taxon>
        <taxon>Betaproteobacteria</taxon>
        <taxon>Burkholderiales</taxon>
        <taxon>Oxalobacteraceae</taxon>
        <taxon>Undibacterium</taxon>
    </lineage>
</organism>
<dbReference type="InterPro" id="IPR002410">
    <property type="entry name" value="Peptidase_S33"/>
</dbReference>